<dbReference type="Proteomes" id="UP000555448">
    <property type="component" value="Unassembled WGS sequence"/>
</dbReference>
<keyword evidence="2" id="KW-1185">Reference proteome</keyword>
<protein>
    <submittedName>
        <fullName evidence="1">Uncharacterized protein</fullName>
    </submittedName>
</protein>
<comment type="caution">
    <text evidence="1">The sequence shown here is derived from an EMBL/GenBank/DDBJ whole genome shotgun (WGS) entry which is preliminary data.</text>
</comment>
<dbReference type="EMBL" id="JACHLR010000013">
    <property type="protein sequence ID" value="MBB4859656.1"/>
    <property type="molecule type" value="Genomic_DNA"/>
</dbReference>
<dbReference type="RefSeq" id="WP_184246969.1">
    <property type="nucleotide sequence ID" value="NZ_JACHLR010000013.1"/>
</dbReference>
<evidence type="ECO:0000313" key="1">
    <source>
        <dbReference type="EMBL" id="MBB4859656.1"/>
    </source>
</evidence>
<sequence length="88" mass="9678">MSEELADMVAELSAKCTAYELVLIDLVFSTWPLEVHRNERRDNVCRALEQGMANADPNSHSYLFLQRALATIEGLYDTPGPPSGAGPI</sequence>
<reference evidence="1 2" key="1">
    <citation type="submission" date="2020-08" db="EMBL/GenBank/DDBJ databases">
        <title>Functional genomics of gut bacteria from endangered species of beetles.</title>
        <authorList>
            <person name="Carlos-Shanley C."/>
        </authorList>
    </citation>
    <scope>NUCLEOTIDE SEQUENCE [LARGE SCALE GENOMIC DNA]</scope>
    <source>
        <strain evidence="1 2">S00245</strain>
    </source>
</reference>
<gene>
    <name evidence="1" type="ORF">HNO88_002985</name>
</gene>
<name>A0A7W7NWS5_9SPHN</name>
<accession>A0A7W7NWS5</accession>
<proteinExistence type="predicted"/>
<evidence type="ECO:0000313" key="2">
    <source>
        <dbReference type="Proteomes" id="UP000555448"/>
    </source>
</evidence>
<organism evidence="1 2">
    <name type="scientific">Novosphingobium chloroacetimidivorans</name>
    <dbReference type="NCBI Taxonomy" id="1428314"/>
    <lineage>
        <taxon>Bacteria</taxon>
        <taxon>Pseudomonadati</taxon>
        <taxon>Pseudomonadota</taxon>
        <taxon>Alphaproteobacteria</taxon>
        <taxon>Sphingomonadales</taxon>
        <taxon>Sphingomonadaceae</taxon>
        <taxon>Novosphingobium</taxon>
    </lineage>
</organism>
<dbReference type="AlphaFoldDB" id="A0A7W7NWS5"/>